<reference evidence="2 3" key="2">
    <citation type="submission" date="2019-01" db="EMBL/GenBank/DDBJ databases">
        <title>The decoding of complex shrimp genome reveals the adaptation for benthos swimmer, frequently molting mechanism and breeding impact on genome.</title>
        <authorList>
            <person name="Sun Y."/>
            <person name="Gao Y."/>
            <person name="Yu Y."/>
        </authorList>
    </citation>
    <scope>NUCLEOTIDE SEQUENCE [LARGE SCALE GENOMIC DNA]</scope>
    <source>
        <tissue evidence="2">Muscle</tissue>
    </source>
</reference>
<keyword evidence="3" id="KW-1185">Reference proteome</keyword>
<accession>A0A3R7QHM3</accession>
<proteinExistence type="predicted"/>
<dbReference type="EMBL" id="QCYY01001276">
    <property type="protein sequence ID" value="ROT79200.1"/>
    <property type="molecule type" value="Genomic_DNA"/>
</dbReference>
<evidence type="ECO:0000313" key="3">
    <source>
        <dbReference type="Proteomes" id="UP000283509"/>
    </source>
</evidence>
<dbReference type="Gene3D" id="1.20.1070.10">
    <property type="entry name" value="Rhodopsin 7-helix transmembrane proteins"/>
    <property type="match status" value="1"/>
</dbReference>
<dbReference type="AlphaFoldDB" id="A0A3R7QHM3"/>
<dbReference type="SUPFAM" id="SSF81321">
    <property type="entry name" value="Family A G protein-coupled receptor-like"/>
    <property type="match status" value="1"/>
</dbReference>
<comment type="caution">
    <text evidence="2">The sequence shown here is derived from an EMBL/GenBank/DDBJ whole genome shotgun (WGS) entry which is preliminary data.</text>
</comment>
<feature type="non-terminal residue" evidence="2">
    <location>
        <position position="1"/>
    </location>
</feature>
<evidence type="ECO:0000313" key="2">
    <source>
        <dbReference type="EMBL" id="ROT79200.1"/>
    </source>
</evidence>
<feature type="compositionally biased region" description="Basic and acidic residues" evidence="1">
    <location>
        <begin position="238"/>
        <end position="248"/>
    </location>
</feature>
<reference evidence="2 3" key="1">
    <citation type="submission" date="2018-04" db="EMBL/GenBank/DDBJ databases">
        <authorList>
            <person name="Zhang X."/>
            <person name="Yuan J."/>
            <person name="Li F."/>
            <person name="Xiang J."/>
        </authorList>
    </citation>
    <scope>NUCLEOTIDE SEQUENCE [LARGE SCALE GENOMIC DNA]</scope>
    <source>
        <tissue evidence="2">Muscle</tissue>
    </source>
</reference>
<organism evidence="2 3">
    <name type="scientific">Penaeus vannamei</name>
    <name type="common">Whiteleg shrimp</name>
    <name type="synonym">Litopenaeus vannamei</name>
    <dbReference type="NCBI Taxonomy" id="6689"/>
    <lineage>
        <taxon>Eukaryota</taxon>
        <taxon>Metazoa</taxon>
        <taxon>Ecdysozoa</taxon>
        <taxon>Arthropoda</taxon>
        <taxon>Crustacea</taxon>
        <taxon>Multicrustacea</taxon>
        <taxon>Malacostraca</taxon>
        <taxon>Eumalacostraca</taxon>
        <taxon>Eucarida</taxon>
        <taxon>Decapoda</taxon>
        <taxon>Dendrobranchiata</taxon>
        <taxon>Penaeoidea</taxon>
        <taxon>Penaeidae</taxon>
        <taxon>Penaeus</taxon>
    </lineage>
</organism>
<dbReference type="Proteomes" id="UP000283509">
    <property type="component" value="Unassembled WGS sequence"/>
</dbReference>
<protein>
    <submittedName>
        <fullName evidence="2">Uncharacterized protein</fullName>
    </submittedName>
</protein>
<feature type="compositionally biased region" description="Polar residues" evidence="1">
    <location>
        <begin position="124"/>
        <end position="138"/>
    </location>
</feature>
<name>A0A3R7QHM3_PENVA</name>
<feature type="compositionally biased region" description="Low complexity" evidence="1">
    <location>
        <begin position="46"/>
        <end position="60"/>
    </location>
</feature>
<feature type="region of interest" description="Disordered" evidence="1">
    <location>
        <begin position="124"/>
        <end position="171"/>
    </location>
</feature>
<sequence length="374" mass="41284">CEGPGETPLTPLLPQPDTPPPAVTSAPPPPAPVHSLPQPLPPTPPTLCHKLLPHHALLPHTPLPQPTSHAEQRNPRCGFNSAPGTVLHTVHTDIISKDISVSDTNLMITTEVHMCVNIHKSGDTQQGLSAGASGSPSNAEGDEAEKPSLATLEVSRRPAMTSKTSRDDVLKTEVTLSHTTAKDEVVQSYTSSKEIQTHINTENEVVRTCASSENKVTRTHVTSDCRTATERPPQPSKNSEKAQDKSRGQDSSTVNRQDNSACRQESASHRQDNPSNTRNNITKMLLLISTLFILLQLPSCLVRAYVMITGHESELLVRLQRIFLCLYNSHFSINFILYSKCGSKFWECLRSMVLSKLKRLVRWYRLVFFNDQSV</sequence>
<feature type="compositionally biased region" description="Pro residues" evidence="1">
    <location>
        <begin position="11"/>
        <end position="45"/>
    </location>
</feature>
<feature type="region of interest" description="Disordered" evidence="1">
    <location>
        <begin position="210"/>
        <end position="276"/>
    </location>
</feature>
<gene>
    <name evidence="2" type="ORF">C7M84_002080</name>
</gene>
<feature type="region of interest" description="Disordered" evidence="1">
    <location>
        <begin position="1"/>
        <end position="81"/>
    </location>
</feature>
<evidence type="ECO:0000256" key="1">
    <source>
        <dbReference type="SAM" id="MobiDB-lite"/>
    </source>
</evidence>
<feature type="compositionally biased region" description="Polar residues" evidence="1">
    <location>
        <begin position="249"/>
        <end position="265"/>
    </location>
</feature>
<feature type="compositionally biased region" description="Polar residues" evidence="1">
    <location>
        <begin position="210"/>
        <end position="220"/>
    </location>
</feature>